<organism evidence="2 3">
    <name type="scientific">Corynebacterium accolens</name>
    <dbReference type="NCBI Taxonomy" id="38284"/>
    <lineage>
        <taxon>Bacteria</taxon>
        <taxon>Bacillati</taxon>
        <taxon>Actinomycetota</taxon>
        <taxon>Actinomycetes</taxon>
        <taxon>Mycobacteriales</taxon>
        <taxon>Corynebacteriaceae</taxon>
        <taxon>Corynebacterium</taxon>
    </lineage>
</organism>
<dbReference type="AlphaFoldDB" id="A0A2A4AHG3"/>
<name>A0A2A4AHG3_9CORY</name>
<dbReference type="EMBL" id="NWBP01000033">
    <property type="protein sequence ID" value="PCC81977.1"/>
    <property type="molecule type" value="Genomic_DNA"/>
</dbReference>
<evidence type="ECO:0000256" key="1">
    <source>
        <dbReference type="SAM" id="Phobius"/>
    </source>
</evidence>
<comment type="caution">
    <text evidence="2">The sequence shown here is derived from an EMBL/GenBank/DDBJ whole genome shotgun (WGS) entry which is preliminary data.</text>
</comment>
<evidence type="ECO:0008006" key="4">
    <source>
        <dbReference type="Google" id="ProtNLM"/>
    </source>
</evidence>
<reference evidence="2 3" key="1">
    <citation type="submission" date="2017-09" db="EMBL/GenBank/DDBJ databases">
        <title>Draft Genome Sequence of Corynebacterium accolens AH4003.</title>
        <authorList>
            <person name="Chen Y."/>
            <person name="Oosthuysen W.F."/>
            <person name="Kelley S."/>
            <person name="Horswill A."/>
        </authorList>
    </citation>
    <scope>NUCLEOTIDE SEQUENCE [LARGE SCALE GENOMIC DNA]</scope>
    <source>
        <strain evidence="2 3">AH4003</strain>
    </source>
</reference>
<proteinExistence type="predicted"/>
<feature type="transmembrane region" description="Helical" evidence="1">
    <location>
        <begin position="66"/>
        <end position="82"/>
    </location>
</feature>
<feature type="transmembrane region" description="Helical" evidence="1">
    <location>
        <begin position="94"/>
        <end position="117"/>
    </location>
</feature>
<evidence type="ECO:0000313" key="3">
    <source>
        <dbReference type="Proteomes" id="UP000218690"/>
    </source>
</evidence>
<keyword evidence="1" id="KW-0472">Membrane</keyword>
<sequence length="154" mass="16240">MTTPNDPHAPGNGKNSDSAEGAAYPAYAGGGVGEPQAEKKSVIAIWALVIGIIALVSLFLVVPPLLLGPIGIIVSIVALLKGKKRPKELRRAWMSIAGLITSIIALILSVAFSIYLYTHIGWTMTPDPEMCTTIDDPAQKQACMEDSLNGATQN</sequence>
<gene>
    <name evidence="2" type="ORF">COM45_09675</name>
</gene>
<keyword evidence="1" id="KW-0812">Transmembrane</keyword>
<protein>
    <recommendedName>
        <fullName evidence="4">DUF4190 domain-containing protein</fullName>
    </recommendedName>
</protein>
<dbReference type="Proteomes" id="UP000218690">
    <property type="component" value="Unassembled WGS sequence"/>
</dbReference>
<keyword evidence="1" id="KW-1133">Transmembrane helix</keyword>
<accession>A0A2A4AHG3</accession>
<evidence type="ECO:0000313" key="2">
    <source>
        <dbReference type="EMBL" id="PCC81977.1"/>
    </source>
</evidence>
<feature type="transmembrane region" description="Helical" evidence="1">
    <location>
        <begin position="42"/>
        <end position="60"/>
    </location>
</feature>